<feature type="transmembrane region" description="Helical" evidence="1">
    <location>
        <begin position="102"/>
        <end position="125"/>
    </location>
</feature>
<evidence type="ECO:0000313" key="3">
    <source>
        <dbReference type="Proteomes" id="UP000432464"/>
    </source>
</evidence>
<dbReference type="AlphaFoldDB" id="A0A6I3KUM8"/>
<keyword evidence="1" id="KW-1133">Transmembrane helix</keyword>
<dbReference type="EMBL" id="WMBB01000005">
    <property type="protein sequence ID" value="MTE13672.1"/>
    <property type="molecule type" value="Genomic_DNA"/>
</dbReference>
<protein>
    <submittedName>
        <fullName evidence="2">Uncharacterized protein</fullName>
    </submittedName>
</protein>
<proteinExistence type="predicted"/>
<gene>
    <name evidence="2" type="ORF">GLP40_12930</name>
</gene>
<dbReference type="RefSeq" id="WP_154788098.1">
    <property type="nucleotide sequence ID" value="NZ_WMBB01000005.1"/>
</dbReference>
<accession>A0A6I3KUM8</accession>
<dbReference type="Proteomes" id="UP000432464">
    <property type="component" value="Unassembled WGS sequence"/>
</dbReference>
<keyword evidence="1" id="KW-0812">Transmembrane</keyword>
<evidence type="ECO:0000313" key="2">
    <source>
        <dbReference type="EMBL" id="MTE13672.1"/>
    </source>
</evidence>
<comment type="caution">
    <text evidence="2">The sequence shown here is derived from an EMBL/GenBank/DDBJ whole genome shotgun (WGS) entry which is preliminary data.</text>
</comment>
<reference evidence="2 3" key="1">
    <citation type="submission" date="2019-11" db="EMBL/GenBank/DDBJ databases">
        <title>Nocardia sp. nov. CT2-14 isolated from soil.</title>
        <authorList>
            <person name="Kanchanasin P."/>
            <person name="Tanasupawat S."/>
            <person name="Yuki M."/>
            <person name="Kudo T."/>
        </authorList>
    </citation>
    <scope>NUCLEOTIDE SEQUENCE [LARGE SCALE GENOMIC DNA]</scope>
    <source>
        <strain evidence="2 3">CT2-14</strain>
    </source>
</reference>
<feature type="transmembrane region" description="Helical" evidence="1">
    <location>
        <begin position="44"/>
        <end position="62"/>
    </location>
</feature>
<name>A0A6I3KUM8_9NOCA</name>
<keyword evidence="1" id="KW-0472">Membrane</keyword>
<evidence type="ECO:0000256" key="1">
    <source>
        <dbReference type="SAM" id="Phobius"/>
    </source>
</evidence>
<sequence>MTDERAALKSEQLERIKQRDTFLNLNIVALGVVMAVALPGQRPAGIWLVVPWITAILGWAYLSNDDKVSAIARHLRLQVRPADVASAWETSNKGLLRPRIRWIADVATFLLSYIVPTPVALALFVVSTPGSPRTVGYVIMAVESAVTSTLAGFFVASALQRRRA</sequence>
<keyword evidence="3" id="KW-1185">Reference proteome</keyword>
<organism evidence="2 3">
    <name type="scientific">Nocardia aurantiaca</name>
    <dbReference type="NCBI Taxonomy" id="2675850"/>
    <lineage>
        <taxon>Bacteria</taxon>
        <taxon>Bacillati</taxon>
        <taxon>Actinomycetota</taxon>
        <taxon>Actinomycetes</taxon>
        <taxon>Mycobacteriales</taxon>
        <taxon>Nocardiaceae</taxon>
        <taxon>Nocardia</taxon>
    </lineage>
</organism>
<feature type="transmembrane region" description="Helical" evidence="1">
    <location>
        <begin position="21"/>
        <end position="38"/>
    </location>
</feature>
<feature type="transmembrane region" description="Helical" evidence="1">
    <location>
        <begin position="137"/>
        <end position="159"/>
    </location>
</feature>